<evidence type="ECO:0000313" key="8">
    <source>
        <dbReference type="Proteomes" id="UP000007797"/>
    </source>
</evidence>
<dbReference type="PROSITE" id="PS51412">
    <property type="entry name" value="MACPF_2"/>
    <property type="match status" value="1"/>
</dbReference>
<feature type="compositionally biased region" description="Low complexity" evidence="5">
    <location>
        <begin position="717"/>
        <end position="726"/>
    </location>
</feature>
<dbReference type="PANTHER" id="PTHR45742">
    <property type="entry name" value="COMPLEMENT COMPONENT C6"/>
    <property type="match status" value="1"/>
</dbReference>
<feature type="domain" description="MACPF" evidence="6">
    <location>
        <begin position="516"/>
        <end position="839"/>
    </location>
</feature>
<dbReference type="EMBL" id="GL883020">
    <property type="protein sequence ID" value="EGG18077.1"/>
    <property type="molecule type" value="Genomic_DNA"/>
</dbReference>
<protein>
    <recommendedName>
        <fullName evidence="6">MACPF domain-containing protein</fullName>
    </recommendedName>
</protein>
<dbReference type="InterPro" id="IPR011050">
    <property type="entry name" value="Pectin_lyase_fold/virulence"/>
</dbReference>
<feature type="compositionally biased region" description="Basic and acidic residues" evidence="5">
    <location>
        <begin position="764"/>
        <end position="773"/>
    </location>
</feature>
<keyword evidence="8" id="KW-1185">Reference proteome</keyword>
<feature type="compositionally biased region" description="Low complexity" evidence="5">
    <location>
        <begin position="752"/>
        <end position="763"/>
    </location>
</feature>
<dbReference type="GO" id="GO:0031640">
    <property type="term" value="P:killing of cells of another organism"/>
    <property type="evidence" value="ECO:0007669"/>
    <property type="project" value="UniProtKB-KW"/>
</dbReference>
<evidence type="ECO:0000259" key="6">
    <source>
        <dbReference type="PROSITE" id="PS51412"/>
    </source>
</evidence>
<evidence type="ECO:0000256" key="3">
    <source>
        <dbReference type="ARBA" id="ARBA00022852"/>
    </source>
</evidence>
<dbReference type="InterPro" id="IPR012334">
    <property type="entry name" value="Pectin_lyas_fold"/>
</dbReference>
<dbReference type="Pfam" id="PF01823">
    <property type="entry name" value="MACPF"/>
    <property type="match status" value="1"/>
</dbReference>
<dbReference type="KEGG" id="dfa:DFA_06744"/>
<name>F4Q257_CACFS</name>
<proteinExistence type="predicted"/>
<keyword evidence="4" id="KW-1015">Disulfide bond</keyword>
<dbReference type="SMART" id="SM00457">
    <property type="entry name" value="MACPF"/>
    <property type="match status" value="1"/>
</dbReference>
<accession>F4Q257</accession>
<dbReference type="RefSeq" id="XP_004366118.1">
    <property type="nucleotide sequence ID" value="XM_004366061.1"/>
</dbReference>
<evidence type="ECO:0000256" key="1">
    <source>
        <dbReference type="ARBA" id="ARBA00004613"/>
    </source>
</evidence>
<keyword evidence="3" id="KW-0204">Cytolysis</keyword>
<dbReference type="OrthoDB" id="21110at2759"/>
<comment type="subcellular location">
    <subcellularLocation>
        <location evidence="1">Secreted</location>
    </subcellularLocation>
</comment>
<organism evidence="7 8">
    <name type="scientific">Cavenderia fasciculata</name>
    <name type="common">Slime mold</name>
    <name type="synonym">Dictyostelium fasciculatum</name>
    <dbReference type="NCBI Taxonomy" id="261658"/>
    <lineage>
        <taxon>Eukaryota</taxon>
        <taxon>Amoebozoa</taxon>
        <taxon>Evosea</taxon>
        <taxon>Eumycetozoa</taxon>
        <taxon>Dictyostelia</taxon>
        <taxon>Acytosteliales</taxon>
        <taxon>Cavenderiaceae</taxon>
        <taxon>Cavenderia</taxon>
    </lineage>
</organism>
<reference evidence="8" key="1">
    <citation type="journal article" date="2011" name="Genome Res.">
        <title>Phylogeny-wide analysis of social amoeba genomes highlights ancient origins for complex intercellular communication.</title>
        <authorList>
            <person name="Heidel A.J."/>
            <person name="Lawal H.M."/>
            <person name="Felder M."/>
            <person name="Schilde C."/>
            <person name="Helps N.R."/>
            <person name="Tunggal B."/>
            <person name="Rivero F."/>
            <person name="John U."/>
            <person name="Schleicher M."/>
            <person name="Eichinger L."/>
            <person name="Platzer M."/>
            <person name="Noegel A.A."/>
            <person name="Schaap P."/>
            <person name="Gloeckner G."/>
        </authorList>
    </citation>
    <scope>NUCLEOTIDE SEQUENCE [LARGE SCALE GENOMIC DNA]</scope>
    <source>
        <strain evidence="8">SH3</strain>
    </source>
</reference>
<dbReference type="Gene3D" id="2.160.20.10">
    <property type="entry name" value="Single-stranded right-handed beta-helix, Pectin lyase-like"/>
    <property type="match status" value="1"/>
</dbReference>
<dbReference type="SUPFAM" id="SSF51126">
    <property type="entry name" value="Pectin lyase-like"/>
    <property type="match status" value="1"/>
</dbReference>
<evidence type="ECO:0000313" key="7">
    <source>
        <dbReference type="EMBL" id="EGG18077.1"/>
    </source>
</evidence>
<sequence length="839" mass="90478">MKIFGGVLLLVVYYISLTFSLSTTNILYVDPSNINSCTIKVADCGTSAKPFTTIGDAVTTAMQGSTSEISTNYNWVILVNPVPSYVGTQNTGINLQLAKGSSIELRSITAATITVDCQGSGYFMNVRDTSHIKMNNFLVKNCNANIGGAMSIVQSSATLTNCNFLNNKASIGGALYIDQCQSIIISGTKFDGNQASERGPAFDVTNTPTVELYGVEFPNVEQTFSCRQSSVVADTIVASSTATAMCDNQCSFSRGGNVLCHRTIDTIIGNIAIQSTSFCLPSRNAAQCETRCQSTTDSCLSCDSCPCFMSGVFVTTTAGTCTKSRFISPTINFDDLLPGITDKVTIDIIAYVTVPKSGFYSYSTHSTHLGLSLQVDSRMMLSSNYQRESWSSNRTIYLEEKHPHALSFQLTSPVSSLVLKRSFAFSFDNNQGIEIFYSRSMCGDGIFHLGTTDCIHDTNVVPTSGAPSCGDNICNENNPNDCFKDCYSHITPICDARKVPKNHIAPGFITQGDTLGAIIDNQMIWHLPGSEHMTTAIDIVSGEHASDPIFYFGYCTDSDINLIQDVYRGAVYELPKELVGKMLPQCTFDTSTTTHSSVTEMKDSMTEKSMSSFKGSIGGSYAGYGGELNAAYSKDKSVSQTNSRSTSATSTVFLTEVACNVSTVELVETVFHPTFLRDLKKSLSGIDMLDVVEKYGTHYIKRAVLGGKLTQSTITDESMTSSQQESEWSESTKRSIGASIKTPVLQGGGSYGDTSDSTQSGTQQDEKESKSERTSIVTLGGEPGSYAPGSSSQGEMFQKWASSIDLSPAVISRDLFPIRDIIPSSWMSSVAGKTFKHSG</sequence>
<gene>
    <name evidence="7" type="ORF">DFA_06744</name>
</gene>
<evidence type="ECO:0000256" key="5">
    <source>
        <dbReference type="SAM" id="MobiDB-lite"/>
    </source>
</evidence>
<evidence type="ECO:0000256" key="2">
    <source>
        <dbReference type="ARBA" id="ARBA00022525"/>
    </source>
</evidence>
<dbReference type="GO" id="GO:0005576">
    <property type="term" value="C:extracellular region"/>
    <property type="evidence" value="ECO:0007669"/>
    <property type="project" value="UniProtKB-SubCell"/>
</dbReference>
<dbReference type="PANTHER" id="PTHR45742:SF8">
    <property type="entry name" value="FLOCCULATION PROTEIN FLO11"/>
    <property type="match status" value="1"/>
</dbReference>
<dbReference type="OMA" id="TIINCEV"/>
<evidence type="ECO:0000256" key="4">
    <source>
        <dbReference type="ARBA" id="ARBA00023157"/>
    </source>
</evidence>
<dbReference type="Proteomes" id="UP000007797">
    <property type="component" value="Unassembled WGS sequence"/>
</dbReference>
<dbReference type="GeneID" id="14870027"/>
<feature type="region of interest" description="Disordered" evidence="5">
    <location>
        <begin position="714"/>
        <end position="793"/>
    </location>
</feature>
<dbReference type="InterPro" id="IPR020864">
    <property type="entry name" value="MACPF"/>
</dbReference>
<dbReference type="AlphaFoldDB" id="F4Q257"/>
<keyword evidence="2" id="KW-0964">Secreted</keyword>